<sequence>MLSGALHAATGFGFALLSAPILAALLGPPDAISVIVLTGVVVDVLILGAERRRPSPSWPEAVGLTAWAVPGLVAGAWLLSSLPRTGLQLLVAGAVLGGVAMRVVGGRRAAASPHRGWTRAAAGLSSGLLSTSTTLGGPPVVLYLMSRRLNPQTMRDTLVVLSLLRTPPSVLALVVAGALRWRPEIPLLWLAVLAGYACGKWVFVRLDAGRYERGVLGLLVVAALTATVVALV</sequence>
<keyword evidence="3" id="KW-0813">Transport</keyword>
<comment type="caution">
    <text evidence="9">The sequence shown here is derived from an EMBL/GenBank/DDBJ whole genome shotgun (WGS) entry which is preliminary data.</text>
</comment>
<feature type="transmembrane region" description="Helical" evidence="8">
    <location>
        <begin position="215"/>
        <end position="231"/>
    </location>
</feature>
<feature type="transmembrane region" description="Helical" evidence="8">
    <location>
        <begin position="86"/>
        <end position="105"/>
    </location>
</feature>
<evidence type="ECO:0000256" key="4">
    <source>
        <dbReference type="ARBA" id="ARBA00022475"/>
    </source>
</evidence>
<name>A0A8J4EC91_9ACTN</name>
<dbReference type="Pfam" id="PF01925">
    <property type="entry name" value="TauE"/>
    <property type="match status" value="1"/>
</dbReference>
<dbReference type="InterPro" id="IPR052017">
    <property type="entry name" value="TSUP"/>
</dbReference>
<comment type="similarity">
    <text evidence="2 8">Belongs to the 4-toluene sulfonate uptake permease (TSUP) (TC 2.A.102) family.</text>
</comment>
<keyword evidence="5 8" id="KW-0812">Transmembrane</keyword>
<protein>
    <recommendedName>
        <fullName evidence="8">Probable membrane transporter protein</fullName>
    </recommendedName>
</protein>
<feature type="transmembrane region" description="Helical" evidence="8">
    <location>
        <begin position="157"/>
        <end position="179"/>
    </location>
</feature>
<comment type="subcellular location">
    <subcellularLocation>
        <location evidence="1 8">Cell membrane</location>
        <topology evidence="1 8">Multi-pass membrane protein</topology>
    </subcellularLocation>
</comment>
<keyword evidence="6 8" id="KW-1133">Transmembrane helix</keyword>
<dbReference type="GO" id="GO:0005886">
    <property type="term" value="C:plasma membrane"/>
    <property type="evidence" value="ECO:0007669"/>
    <property type="project" value="UniProtKB-SubCell"/>
</dbReference>
<proteinExistence type="inferred from homology"/>
<evidence type="ECO:0000256" key="1">
    <source>
        <dbReference type="ARBA" id="ARBA00004651"/>
    </source>
</evidence>
<evidence type="ECO:0000256" key="8">
    <source>
        <dbReference type="RuleBase" id="RU363041"/>
    </source>
</evidence>
<evidence type="ECO:0000256" key="2">
    <source>
        <dbReference type="ARBA" id="ARBA00009142"/>
    </source>
</evidence>
<evidence type="ECO:0000256" key="5">
    <source>
        <dbReference type="ARBA" id="ARBA00022692"/>
    </source>
</evidence>
<organism evidence="9 10">
    <name type="scientific">Virgisporangium ochraceum</name>
    <dbReference type="NCBI Taxonomy" id="65505"/>
    <lineage>
        <taxon>Bacteria</taxon>
        <taxon>Bacillati</taxon>
        <taxon>Actinomycetota</taxon>
        <taxon>Actinomycetes</taxon>
        <taxon>Micromonosporales</taxon>
        <taxon>Micromonosporaceae</taxon>
        <taxon>Virgisporangium</taxon>
    </lineage>
</organism>
<accession>A0A8J4EC91</accession>
<dbReference type="PANTHER" id="PTHR30269">
    <property type="entry name" value="TRANSMEMBRANE PROTEIN YFCA"/>
    <property type="match status" value="1"/>
</dbReference>
<evidence type="ECO:0000256" key="3">
    <source>
        <dbReference type="ARBA" id="ARBA00022448"/>
    </source>
</evidence>
<evidence type="ECO:0000313" key="9">
    <source>
        <dbReference type="EMBL" id="GIJ69283.1"/>
    </source>
</evidence>
<feature type="transmembrane region" description="Helical" evidence="8">
    <location>
        <begin position="33"/>
        <end position="49"/>
    </location>
</feature>
<evidence type="ECO:0000256" key="6">
    <source>
        <dbReference type="ARBA" id="ARBA00022989"/>
    </source>
</evidence>
<keyword evidence="10" id="KW-1185">Reference proteome</keyword>
<dbReference type="Proteomes" id="UP000635606">
    <property type="component" value="Unassembled WGS sequence"/>
</dbReference>
<dbReference type="EMBL" id="BOPH01000060">
    <property type="protein sequence ID" value="GIJ69283.1"/>
    <property type="molecule type" value="Genomic_DNA"/>
</dbReference>
<feature type="transmembrane region" description="Helical" evidence="8">
    <location>
        <begin position="185"/>
        <end position="203"/>
    </location>
</feature>
<dbReference type="InterPro" id="IPR002781">
    <property type="entry name" value="TM_pro_TauE-like"/>
</dbReference>
<reference evidence="9" key="1">
    <citation type="submission" date="2021-01" db="EMBL/GenBank/DDBJ databases">
        <title>Whole genome shotgun sequence of Virgisporangium ochraceum NBRC 16418.</title>
        <authorList>
            <person name="Komaki H."/>
            <person name="Tamura T."/>
        </authorList>
    </citation>
    <scope>NUCLEOTIDE SEQUENCE</scope>
    <source>
        <strain evidence="9">NBRC 16418</strain>
    </source>
</reference>
<gene>
    <name evidence="9" type="ORF">Voc01_042000</name>
</gene>
<dbReference type="AlphaFoldDB" id="A0A8J4EC91"/>
<feature type="transmembrane region" description="Helical" evidence="8">
    <location>
        <begin position="61"/>
        <end position="80"/>
    </location>
</feature>
<keyword evidence="7 8" id="KW-0472">Membrane</keyword>
<keyword evidence="4 8" id="KW-1003">Cell membrane</keyword>
<evidence type="ECO:0000256" key="7">
    <source>
        <dbReference type="ARBA" id="ARBA00023136"/>
    </source>
</evidence>
<evidence type="ECO:0000313" key="10">
    <source>
        <dbReference type="Proteomes" id="UP000635606"/>
    </source>
</evidence>
<dbReference type="PANTHER" id="PTHR30269:SF38">
    <property type="entry name" value="SULFITE EXPORTER TAUE_SAFE"/>
    <property type="match status" value="1"/>
</dbReference>